<evidence type="ECO:0008006" key="3">
    <source>
        <dbReference type="Google" id="ProtNLM"/>
    </source>
</evidence>
<comment type="caution">
    <text evidence="1">The sequence shown here is derived from an EMBL/GenBank/DDBJ whole genome shotgun (WGS) entry which is preliminary data.</text>
</comment>
<dbReference type="EMBL" id="BBVC01000003">
    <property type="protein sequence ID" value="GAO97431.1"/>
    <property type="molecule type" value="Genomic_DNA"/>
</dbReference>
<dbReference type="Proteomes" id="UP000036771">
    <property type="component" value="Unassembled WGS sequence"/>
</dbReference>
<gene>
    <name evidence="1" type="ORF">Cva_00063</name>
</gene>
<organism evidence="1 2">
    <name type="scientific">Caedimonas varicaedens</name>
    <dbReference type="NCBI Taxonomy" id="1629334"/>
    <lineage>
        <taxon>Bacteria</taxon>
        <taxon>Pseudomonadati</taxon>
        <taxon>Pseudomonadota</taxon>
        <taxon>Alphaproteobacteria</taxon>
        <taxon>Holosporales</taxon>
        <taxon>Caedimonadaceae</taxon>
        <taxon>Caedimonas</taxon>
    </lineage>
</organism>
<evidence type="ECO:0000313" key="1">
    <source>
        <dbReference type="EMBL" id="GAO97431.1"/>
    </source>
</evidence>
<evidence type="ECO:0000313" key="2">
    <source>
        <dbReference type="Proteomes" id="UP000036771"/>
    </source>
</evidence>
<protein>
    <recommendedName>
        <fullName evidence="3">2',5' RNA ligase family</fullName>
    </recommendedName>
</protein>
<proteinExistence type="predicted"/>
<name>A0A0K8MAB9_9PROT</name>
<keyword evidence="2" id="KW-1185">Reference proteome</keyword>
<dbReference type="SUPFAM" id="SSF55144">
    <property type="entry name" value="LigT-like"/>
    <property type="match status" value="1"/>
</dbReference>
<accession>A0A0K8MAB9</accession>
<reference evidence="1 2" key="1">
    <citation type="submission" date="2015-03" db="EMBL/GenBank/DDBJ databases">
        <title>Caedibacter varicaedens, whole genome shotgun sequence.</title>
        <authorList>
            <person name="Suzuki H."/>
            <person name="Dapper A.L."/>
            <person name="Gibson A.K."/>
            <person name="Jackson C."/>
            <person name="Lee H."/>
            <person name="Pejaver V.R."/>
            <person name="Doak T."/>
            <person name="Lynch M."/>
        </authorList>
    </citation>
    <scope>NUCLEOTIDE SEQUENCE [LARGE SCALE GENOMIC DNA]</scope>
</reference>
<dbReference type="AlphaFoldDB" id="A0A0K8MAB9"/>
<dbReference type="InterPro" id="IPR009097">
    <property type="entry name" value="Cyclic_Pdiesterase"/>
</dbReference>
<sequence length="241" mass="27390">MTMNNNDLIRKIDFGFVLLPQPEVIRKIKELAETVVTALSAVPKMAPLPSIVGSRQRMQVINPHVSVGQYGILGCDLPLLFEIVEEVSRNFSPITEEMKDIPVQGDNTISLESTHINATVNQKIRELFLNLRTGYFDRIGSRCPINQALYQKSQNLDKNQEEVGLIDQYFQNFGIPEANRMRPHFTLVYNHVSDRESLKKLLSGIQIPTPLKEITFCTLGVVEIDFWGNALKVLYECDLKE</sequence>